<dbReference type="Gramene" id="ONIVA06G16520.1">
    <property type="protein sequence ID" value="ONIVA06G16520.1"/>
    <property type="gene ID" value="ONIVA06G16520"/>
</dbReference>
<name>A0A0E0HQF3_ORYNI</name>
<feature type="region of interest" description="Disordered" evidence="1">
    <location>
        <begin position="701"/>
        <end position="720"/>
    </location>
</feature>
<evidence type="ECO:0000313" key="3">
    <source>
        <dbReference type="EnsemblPlants" id="ONIVA06G16520.1"/>
    </source>
</evidence>
<keyword evidence="2" id="KW-0472">Membrane</keyword>
<feature type="region of interest" description="Disordered" evidence="1">
    <location>
        <begin position="668"/>
        <end position="692"/>
    </location>
</feature>
<dbReference type="Proteomes" id="UP000006591">
    <property type="component" value="Chromosome 6"/>
</dbReference>
<dbReference type="EnsemblPlants" id="ONIVA06G16520.1">
    <property type="protein sequence ID" value="ONIVA06G16520.1"/>
    <property type="gene ID" value="ONIVA06G16520"/>
</dbReference>
<reference evidence="3" key="1">
    <citation type="submission" date="2015-04" db="UniProtKB">
        <authorList>
            <consortium name="EnsemblPlants"/>
        </authorList>
    </citation>
    <scope>IDENTIFICATION</scope>
    <source>
        <strain evidence="3">SL10</strain>
    </source>
</reference>
<feature type="transmembrane region" description="Helical" evidence="2">
    <location>
        <begin position="998"/>
        <end position="1021"/>
    </location>
</feature>
<sequence length="1054" mass="114421">MTIPIPTPVVYPEMAGSASSPYVAPLISSQITGRLRPASARTDPLGLAAAAAAVRVRSWRRFAGARCEVALLPARRISAQPRRRNALREKASPPPPADPQVLEESGSLDVQRLPDLDREPGISGGLDAVTSGNIVSKWNLEGGSDVVGLGVAQTGPGIVGRGGNTEVQGRGGNVEEVMISRAGAMANQFGSGECEVPTLSSSFPFLAVEAKEPLVVDAQFLAVQIDKPRLRSIAWSGFAALCAACVLLAVSKLIWGNGKKYLSRNMFDILRPRMNKGESGKGGIKVLKNVKCPEDLLGRPQLDRHKLMNNIKRAKQSRELFDLSSVFGYCSVATCYDVIITETRRMVTNVHTLLEGILEQSKTKSKHSVLFPHPAATNGQEVSASHGQCSVYLNDVLGCAELPDISISNNIIGETVESSVDFKSSAQVMDNSVKNQNNVGDIEPPVDTPTNDMPTDAKDSIPMVHVVEIEEQIGSPDECIDGLNSISIPSSEFEGQKQFPDISVKNVDGIFGIKSSQISSDTDVIGTNDNSHKFSINVASKTTGDLSSGCSNSIPSESESKEIPVDINRNDLNYFQEIEAQSTFANYDAQTVQYEEISHRVSMITKEACINPAMADILITKSPQRIGEEPVDLMRGNAQSMQELEPSSSIRDHKQIVLANQKNNIISRSHNETQASSEIDIIGTNDNASTSSVYDLPEESIHQSAKNSTENTSYNEEPEESIIKRKIKLHQEMCNDKDAQTKHKVEGVSEIGPEFGPSNDVCKTETVAKKRSKKTPCDKGLKVPEQDIVQCNSMADKKSSSKNVKRTRKNLKSALRNQGTQTTQEISETALVVNSPDDAPRDENIRPFGGSGSSTETQSPTFSDTFSEARPNGFSISTMRKEKSKHNFQPLESVEAAAVKFKTNRHGDNIMNERAIDFDISNLGVTTTKKMTKRRSLSKRKKPANGLGGATDVPPDRSTFFFWHIITHPRLEVGSHDHHKRQEVCSDPLVDVGTPACFAAAGCLLLSSAVAFAVAAAVAVAIVPVHPLIVISILTVGAPLRLLGWRHYDGLRWW</sequence>
<dbReference type="STRING" id="4536.A0A0E0HQF3"/>
<dbReference type="PANTHER" id="PTHR34962">
    <property type="entry name" value="EMBRYO DEFECTIVE 1703-RELATED"/>
    <property type="match status" value="1"/>
</dbReference>
<feature type="transmembrane region" description="Helical" evidence="2">
    <location>
        <begin position="1028"/>
        <end position="1048"/>
    </location>
</feature>
<proteinExistence type="predicted"/>
<feature type="region of interest" description="Disordered" evidence="1">
    <location>
        <begin position="834"/>
        <end position="872"/>
    </location>
</feature>
<feature type="compositionally biased region" description="Basic residues" evidence="1">
    <location>
        <begin position="931"/>
        <end position="943"/>
    </location>
</feature>
<keyword evidence="4" id="KW-1185">Reference proteome</keyword>
<feature type="compositionally biased region" description="Polar residues" evidence="1">
    <location>
        <begin position="853"/>
        <end position="866"/>
    </location>
</feature>
<dbReference type="OMA" id="RMVTNVH"/>
<feature type="region of interest" description="Disordered" evidence="1">
    <location>
        <begin position="931"/>
        <end position="951"/>
    </location>
</feature>
<evidence type="ECO:0000313" key="4">
    <source>
        <dbReference type="Proteomes" id="UP000006591"/>
    </source>
</evidence>
<feature type="region of interest" description="Disordered" evidence="1">
    <location>
        <begin position="81"/>
        <end position="107"/>
    </location>
</feature>
<feature type="compositionally biased region" description="Polar residues" evidence="1">
    <location>
        <begin position="668"/>
        <end position="677"/>
    </location>
</feature>
<protein>
    <submittedName>
        <fullName evidence="3">Uncharacterized protein</fullName>
    </submittedName>
</protein>
<keyword evidence="2" id="KW-1133">Transmembrane helix</keyword>
<feature type="compositionally biased region" description="Polar residues" evidence="1">
    <location>
        <begin position="702"/>
        <end position="715"/>
    </location>
</feature>
<accession>A0A0E0HQF3</accession>
<reference evidence="3" key="2">
    <citation type="submission" date="2018-04" db="EMBL/GenBank/DDBJ databases">
        <title>OnivRS2 (Oryza nivara Reference Sequence Version 2).</title>
        <authorList>
            <person name="Zhang J."/>
            <person name="Kudrna D."/>
            <person name="Lee S."/>
            <person name="Talag J."/>
            <person name="Rajasekar S."/>
            <person name="Welchert J."/>
            <person name="Hsing Y.-I."/>
            <person name="Wing R.A."/>
        </authorList>
    </citation>
    <scope>NUCLEOTIDE SEQUENCE [LARGE SCALE GENOMIC DNA]</scope>
    <source>
        <strain evidence="3">SL10</strain>
    </source>
</reference>
<dbReference type="eggNOG" id="ENOG502QU8G">
    <property type="taxonomic scope" value="Eukaryota"/>
</dbReference>
<evidence type="ECO:0000256" key="2">
    <source>
        <dbReference type="SAM" id="Phobius"/>
    </source>
</evidence>
<dbReference type="PANTHER" id="PTHR34962:SF1">
    <property type="entry name" value="EMBRYO DEFECTIVE 1703-RELATED"/>
    <property type="match status" value="1"/>
</dbReference>
<organism evidence="3">
    <name type="scientific">Oryza nivara</name>
    <name type="common">Indian wild rice</name>
    <name type="synonym">Oryza sativa f. spontanea</name>
    <dbReference type="NCBI Taxonomy" id="4536"/>
    <lineage>
        <taxon>Eukaryota</taxon>
        <taxon>Viridiplantae</taxon>
        <taxon>Streptophyta</taxon>
        <taxon>Embryophyta</taxon>
        <taxon>Tracheophyta</taxon>
        <taxon>Spermatophyta</taxon>
        <taxon>Magnoliopsida</taxon>
        <taxon>Liliopsida</taxon>
        <taxon>Poales</taxon>
        <taxon>Poaceae</taxon>
        <taxon>BOP clade</taxon>
        <taxon>Oryzoideae</taxon>
        <taxon>Oryzeae</taxon>
        <taxon>Oryzinae</taxon>
        <taxon>Oryza</taxon>
    </lineage>
</organism>
<evidence type="ECO:0000256" key="1">
    <source>
        <dbReference type="SAM" id="MobiDB-lite"/>
    </source>
</evidence>
<keyword evidence="2" id="KW-0812">Transmembrane</keyword>
<dbReference type="AlphaFoldDB" id="A0A0E0HQF3"/>